<evidence type="ECO:0000256" key="2">
    <source>
        <dbReference type="SAM" id="Phobius"/>
    </source>
</evidence>
<reference evidence="4 5" key="1">
    <citation type="journal article" date="2021" name="Elife">
        <title>Chloroplast acquisition without the gene transfer in kleptoplastic sea slugs, Plakobranchus ocellatus.</title>
        <authorList>
            <person name="Maeda T."/>
            <person name="Takahashi S."/>
            <person name="Yoshida T."/>
            <person name="Shimamura S."/>
            <person name="Takaki Y."/>
            <person name="Nagai Y."/>
            <person name="Toyoda A."/>
            <person name="Suzuki Y."/>
            <person name="Arimoto A."/>
            <person name="Ishii H."/>
            <person name="Satoh N."/>
            <person name="Nishiyama T."/>
            <person name="Hasebe M."/>
            <person name="Maruyama T."/>
            <person name="Minagawa J."/>
            <person name="Obokata J."/>
            <person name="Shigenobu S."/>
        </authorList>
    </citation>
    <scope>NUCLEOTIDE SEQUENCE [LARGE SCALE GENOMIC DNA]</scope>
</reference>
<proteinExistence type="predicted"/>
<dbReference type="SUPFAM" id="SSF49723">
    <property type="entry name" value="Lipase/lipooxygenase domain (PLAT/LH2 domain)"/>
    <property type="match status" value="1"/>
</dbReference>
<dbReference type="Pfam" id="PF01477">
    <property type="entry name" value="PLAT"/>
    <property type="match status" value="1"/>
</dbReference>
<keyword evidence="2" id="KW-0472">Membrane</keyword>
<feature type="transmembrane region" description="Helical" evidence="2">
    <location>
        <begin position="49"/>
        <end position="70"/>
    </location>
</feature>
<comment type="caution">
    <text evidence="4">The sequence shown here is derived from an EMBL/GenBank/DDBJ whole genome shotgun (WGS) entry which is preliminary data.</text>
</comment>
<feature type="domain" description="PLAT" evidence="3">
    <location>
        <begin position="93"/>
        <end position="212"/>
    </location>
</feature>
<gene>
    <name evidence="4" type="ORF">ElyMa_002200900</name>
</gene>
<name>A0AAV4FTA7_9GAST</name>
<dbReference type="FunFam" id="2.60.60.20:FF:000022">
    <property type="entry name" value="Uncharacterized protein"/>
    <property type="match status" value="1"/>
</dbReference>
<keyword evidence="5" id="KW-1185">Reference proteome</keyword>
<sequence>MSRVNGTSKIQCICGDSTEVISALSFSFSPNTIDFSTVFSQFDINSQGAVLGTLLAIYLLFTLLGVWAHYMDRASMMNWGVFPLMDNYADDDYYYLLTVHTGLRKAAGTTSKVGFCIAGSLEETGVRVLSDGVREGFPTGSVAHLVMAAPGYLGELETLRIWHDSSGKGDNASWYLDRVDVMDLQKGHLYHFLCEEWLTPEEAVDRIVQPSDPADLESLRSAFFTNTKQKVTEDHIWLSVFLRPERSRFSRVERVGCCVCFLALAMITSAMFYQGGEGADRKQPAADLEMGPIKLSLQQVYYSVVSAVIASIPLVLIIYLFRKSRIRTEPGRYWCCGKHHSRGAEERKNSAQIWDDWEEELREYGIGEGEKSQGIFGRKR</sequence>
<evidence type="ECO:0000313" key="5">
    <source>
        <dbReference type="Proteomes" id="UP000762676"/>
    </source>
</evidence>
<accession>A0AAV4FTA7</accession>
<keyword evidence="2" id="KW-0812">Transmembrane</keyword>
<dbReference type="PANTHER" id="PTHR10877:SF194">
    <property type="entry name" value="LOCATION OF VULVA DEFECTIVE 1"/>
    <property type="match status" value="1"/>
</dbReference>
<comment type="caution">
    <text evidence="1">Lacks conserved residue(s) required for the propagation of feature annotation.</text>
</comment>
<dbReference type="GO" id="GO:0050982">
    <property type="term" value="P:detection of mechanical stimulus"/>
    <property type="evidence" value="ECO:0007669"/>
    <property type="project" value="TreeGrafter"/>
</dbReference>
<dbReference type="InterPro" id="IPR001024">
    <property type="entry name" value="PLAT/LH2_dom"/>
</dbReference>
<dbReference type="Gene3D" id="2.60.60.20">
    <property type="entry name" value="PLAT/LH2 domain"/>
    <property type="match status" value="1"/>
</dbReference>
<dbReference type="InterPro" id="IPR036392">
    <property type="entry name" value="PLAT/LH2_dom_sf"/>
</dbReference>
<organism evidence="4 5">
    <name type="scientific">Elysia marginata</name>
    <dbReference type="NCBI Taxonomy" id="1093978"/>
    <lineage>
        <taxon>Eukaryota</taxon>
        <taxon>Metazoa</taxon>
        <taxon>Spiralia</taxon>
        <taxon>Lophotrochozoa</taxon>
        <taxon>Mollusca</taxon>
        <taxon>Gastropoda</taxon>
        <taxon>Heterobranchia</taxon>
        <taxon>Euthyneura</taxon>
        <taxon>Panpulmonata</taxon>
        <taxon>Sacoglossa</taxon>
        <taxon>Placobranchoidea</taxon>
        <taxon>Plakobranchidae</taxon>
        <taxon>Elysia</taxon>
    </lineage>
</organism>
<dbReference type="EMBL" id="BMAT01004576">
    <property type="protein sequence ID" value="GFR75993.1"/>
    <property type="molecule type" value="Genomic_DNA"/>
</dbReference>
<dbReference type="GO" id="GO:0016020">
    <property type="term" value="C:membrane"/>
    <property type="evidence" value="ECO:0007669"/>
    <property type="project" value="TreeGrafter"/>
</dbReference>
<dbReference type="PANTHER" id="PTHR10877">
    <property type="entry name" value="POLYCYSTIN FAMILY MEMBER"/>
    <property type="match status" value="1"/>
</dbReference>
<evidence type="ECO:0000259" key="3">
    <source>
        <dbReference type="PROSITE" id="PS50095"/>
    </source>
</evidence>
<dbReference type="InterPro" id="IPR051223">
    <property type="entry name" value="Polycystin"/>
</dbReference>
<evidence type="ECO:0000313" key="4">
    <source>
        <dbReference type="EMBL" id="GFR75993.1"/>
    </source>
</evidence>
<protein>
    <submittedName>
        <fullName evidence="4">Polycystic kidney disease protein 1-like 2</fullName>
    </submittedName>
</protein>
<keyword evidence="2" id="KW-1133">Transmembrane helix</keyword>
<dbReference type="GO" id="GO:0005262">
    <property type="term" value="F:calcium channel activity"/>
    <property type="evidence" value="ECO:0007669"/>
    <property type="project" value="TreeGrafter"/>
</dbReference>
<feature type="transmembrane region" description="Helical" evidence="2">
    <location>
        <begin position="255"/>
        <end position="273"/>
    </location>
</feature>
<dbReference type="Proteomes" id="UP000762676">
    <property type="component" value="Unassembled WGS sequence"/>
</dbReference>
<dbReference type="SMART" id="SM00308">
    <property type="entry name" value="LH2"/>
    <property type="match status" value="1"/>
</dbReference>
<dbReference type="AlphaFoldDB" id="A0AAV4FTA7"/>
<evidence type="ECO:0000256" key="1">
    <source>
        <dbReference type="PROSITE-ProRule" id="PRU00152"/>
    </source>
</evidence>
<dbReference type="PROSITE" id="PS50095">
    <property type="entry name" value="PLAT"/>
    <property type="match status" value="1"/>
</dbReference>
<feature type="transmembrane region" description="Helical" evidence="2">
    <location>
        <begin position="300"/>
        <end position="321"/>
    </location>
</feature>